<dbReference type="SUPFAM" id="SSF53850">
    <property type="entry name" value="Periplasmic binding protein-like II"/>
    <property type="match status" value="1"/>
</dbReference>
<dbReference type="InterPro" id="IPR000914">
    <property type="entry name" value="SBP_5_dom"/>
</dbReference>
<dbReference type="Pfam" id="PF00496">
    <property type="entry name" value="SBP_bac_5"/>
    <property type="match status" value="1"/>
</dbReference>
<protein>
    <submittedName>
        <fullName evidence="6">Peptide/nickel transport system substrate-binding protein</fullName>
    </submittedName>
</protein>
<dbReference type="InterPro" id="IPR039424">
    <property type="entry name" value="SBP_5"/>
</dbReference>
<feature type="chain" id="PRO_5046860811" evidence="4">
    <location>
        <begin position="20"/>
        <end position="528"/>
    </location>
</feature>
<keyword evidence="7" id="KW-1185">Reference proteome</keyword>
<accession>A0ABT1JQI9</accession>
<dbReference type="RefSeq" id="WP_026420044.1">
    <property type="nucleotide sequence ID" value="NZ_AUBJ02000001.1"/>
</dbReference>
<evidence type="ECO:0000313" key="6">
    <source>
        <dbReference type="EMBL" id="MCP2334519.1"/>
    </source>
</evidence>
<reference evidence="6 7" key="1">
    <citation type="submission" date="2022-06" db="EMBL/GenBank/DDBJ databases">
        <title>Genomic Encyclopedia of Type Strains, Phase I: the one thousand microbial genomes (KMG-I) project.</title>
        <authorList>
            <person name="Kyrpides N."/>
        </authorList>
    </citation>
    <scope>NUCLEOTIDE SEQUENCE [LARGE SCALE GENOMIC DNA]</scope>
    <source>
        <strain evidence="6 7">DSM 43889</strain>
    </source>
</reference>
<evidence type="ECO:0000256" key="1">
    <source>
        <dbReference type="ARBA" id="ARBA00005695"/>
    </source>
</evidence>
<comment type="similarity">
    <text evidence="1">Belongs to the bacterial solute-binding protein 5 family.</text>
</comment>
<organism evidence="6 7">
    <name type="scientific">Actinoalloteichus caeruleus DSM 43889</name>
    <dbReference type="NCBI Taxonomy" id="1120930"/>
    <lineage>
        <taxon>Bacteria</taxon>
        <taxon>Bacillati</taxon>
        <taxon>Actinomycetota</taxon>
        <taxon>Actinomycetes</taxon>
        <taxon>Pseudonocardiales</taxon>
        <taxon>Pseudonocardiaceae</taxon>
        <taxon>Actinoalloteichus</taxon>
        <taxon>Actinoalloteichus cyanogriseus</taxon>
    </lineage>
</organism>
<dbReference type="PROSITE" id="PS51257">
    <property type="entry name" value="PROKAR_LIPOPROTEIN"/>
    <property type="match status" value="1"/>
</dbReference>
<evidence type="ECO:0000313" key="7">
    <source>
        <dbReference type="Proteomes" id="UP000791080"/>
    </source>
</evidence>
<dbReference type="Gene3D" id="3.40.190.10">
    <property type="entry name" value="Periplasmic binding protein-like II"/>
    <property type="match status" value="1"/>
</dbReference>
<evidence type="ECO:0000256" key="3">
    <source>
        <dbReference type="ARBA" id="ARBA00022729"/>
    </source>
</evidence>
<evidence type="ECO:0000256" key="2">
    <source>
        <dbReference type="ARBA" id="ARBA00022448"/>
    </source>
</evidence>
<keyword evidence="2" id="KW-0813">Transport</keyword>
<evidence type="ECO:0000256" key="4">
    <source>
        <dbReference type="SAM" id="SignalP"/>
    </source>
</evidence>
<evidence type="ECO:0000259" key="5">
    <source>
        <dbReference type="Pfam" id="PF00496"/>
    </source>
</evidence>
<comment type="caution">
    <text evidence="6">The sequence shown here is derived from an EMBL/GenBank/DDBJ whole genome shotgun (WGS) entry which is preliminary data.</text>
</comment>
<dbReference type="InterPro" id="IPR030678">
    <property type="entry name" value="Peptide/Ni-bd"/>
</dbReference>
<feature type="signal peptide" evidence="4">
    <location>
        <begin position="1"/>
        <end position="19"/>
    </location>
</feature>
<keyword evidence="3 4" id="KW-0732">Signal</keyword>
<dbReference type="Proteomes" id="UP000791080">
    <property type="component" value="Unassembled WGS sequence"/>
</dbReference>
<proteinExistence type="inferred from homology"/>
<dbReference type="PIRSF" id="PIRSF002741">
    <property type="entry name" value="MppA"/>
    <property type="match status" value="1"/>
</dbReference>
<dbReference type="EMBL" id="AUBJ02000001">
    <property type="protein sequence ID" value="MCP2334519.1"/>
    <property type="molecule type" value="Genomic_DNA"/>
</dbReference>
<dbReference type="Gene3D" id="3.10.105.10">
    <property type="entry name" value="Dipeptide-binding Protein, Domain 3"/>
    <property type="match status" value="1"/>
</dbReference>
<dbReference type="PANTHER" id="PTHR30290">
    <property type="entry name" value="PERIPLASMIC BINDING COMPONENT OF ABC TRANSPORTER"/>
    <property type="match status" value="1"/>
</dbReference>
<sequence length="528" mass="57300">MFVRRRPVAFLALSAVAFSAGCTTPTSERTDEVRAGDSIVLAEIAEPATLHPLLGYAEQGKGKFYDGLLTHDAERVTRPALALEEPEPSTDGTTWTVRLREDVTFHDGSPLGAEDVVATYRAAIDPASGSLVAAGLDVVESVTELDDHTVQFDLRHPHASFPDLLVLGIVPSEDVAAGPLVDSPLNTQPVGTGPYRLVEWIQGERMVWEANEDYWDGAPEIDQVTVVFGLGFEERVRGMGDRELDGAVLHPWEARDLPEQTELEVVHHDSGEFRAVTLPSGHPVAGDPAIRLALNLAVDRAGMVADVLGGHGQPAHTPFPPTLPEFVDPEASFVLDAPQARRMLENEGWDLDDGEEVRTREGTPARFTLLHPDDDPLSAELAAAFAEGAASIGVEVGVEGLPWEDILPRAGRDAVVVSHGNPLDPDLQGYPSLHSSSVAEANLGRYDNPQVDASLDAARLGLDQAERTAHYRAAQRAYVAEPGLVYLVFPRHSYLLGPGWAGYQRVTEPRGHGMTWGPWWNLEDWSRN</sequence>
<name>A0ABT1JQI9_ACTCY</name>
<dbReference type="PANTHER" id="PTHR30290:SF9">
    <property type="entry name" value="OLIGOPEPTIDE-BINDING PROTEIN APPA"/>
    <property type="match status" value="1"/>
</dbReference>
<feature type="domain" description="Solute-binding protein family 5" evidence="5">
    <location>
        <begin position="78"/>
        <end position="417"/>
    </location>
</feature>
<dbReference type="Gene3D" id="3.90.76.10">
    <property type="entry name" value="Dipeptide-binding Protein, Domain 1"/>
    <property type="match status" value="1"/>
</dbReference>
<gene>
    <name evidence="6" type="ORF">G443_004789</name>
</gene>